<reference evidence="2" key="2">
    <citation type="submission" date="2015-08" db="EMBL/GenBank/DDBJ databases">
        <title>Complete DNA Sequence of Pseudomonas syringae pv. actinidiae, the Causal Agent of Kiwifruit Canker Disease.</title>
        <authorList>
            <person name="Rikkerink E.H.A."/>
            <person name="Fineran P.C."/>
        </authorList>
    </citation>
    <scope>NUCLEOTIDE SEQUENCE</scope>
    <source>
        <strain evidence="2">SkMP5</strain>
    </source>
</reference>
<evidence type="ECO:0000313" key="3">
    <source>
        <dbReference type="Proteomes" id="UP000253740"/>
    </source>
</evidence>
<reference evidence="1" key="1">
    <citation type="submission" date="2015-03" db="EMBL/GenBank/DDBJ databases">
        <title>Draft genome sequence of Mizugakiibacter sediminis skMP5.</title>
        <authorList>
            <person name="Watanabe T."/>
            <person name="Kojima H."/>
            <person name="Fukui M."/>
        </authorList>
    </citation>
    <scope>NUCLEOTIDE SEQUENCE</scope>
    <source>
        <strain evidence="1">SkMP5</strain>
    </source>
</reference>
<organism evidence="2">
    <name type="scientific">Mizugakiibacter sediminis</name>
    <dbReference type="NCBI Taxonomy" id="1475481"/>
    <lineage>
        <taxon>Bacteria</taxon>
        <taxon>Pseudomonadati</taxon>
        <taxon>Pseudomonadota</taxon>
        <taxon>Gammaproteobacteria</taxon>
        <taxon>Lysobacterales</taxon>
        <taxon>Rhodanobacteraceae</taxon>
        <taxon>Mizugakiibacter</taxon>
    </lineage>
</organism>
<dbReference type="EMBL" id="DF952378">
    <property type="protein sequence ID" value="GAN44861.1"/>
    <property type="molecule type" value="Genomic_DNA"/>
</dbReference>
<proteinExistence type="predicted"/>
<sequence length="139" mass="14959">MKARTLLLAGTALWMLIGCDQRVAASRPVAADSGYCYQPCVTTLRGSIKTTWTYGPPNFGDPETDKKIAVFVLVLDKEIDVRGSDQFDAVTGVSEVQLYLPIGSLPISDGRHVTVVGKLQQATTAGDIFPVVMQVSTIK</sequence>
<dbReference type="PROSITE" id="PS51257">
    <property type="entry name" value="PROKAR_LIPOPROTEIN"/>
    <property type="match status" value="1"/>
</dbReference>
<dbReference type="AlphaFoldDB" id="A0A0K8QQL4"/>
<evidence type="ECO:0000313" key="2">
    <source>
        <dbReference type="EMBL" id="GAP67180.1"/>
    </source>
</evidence>
<dbReference type="Proteomes" id="UP000253740">
    <property type="component" value="Unassembled WGS sequence"/>
</dbReference>
<protein>
    <recommendedName>
        <fullName evidence="4">Lipoprotein</fullName>
    </recommendedName>
</protein>
<accession>A0A0K8QQL4</accession>
<gene>
    <name evidence="1" type="ORF">MBSD_1397</name>
    <name evidence="2" type="ORF">MBSD_n2496</name>
</gene>
<keyword evidence="3" id="KW-1185">Reference proteome</keyword>
<dbReference type="EMBL" id="DF970243">
    <property type="protein sequence ID" value="GAP67180.1"/>
    <property type="molecule type" value="Genomic_DNA"/>
</dbReference>
<evidence type="ECO:0008006" key="4">
    <source>
        <dbReference type="Google" id="ProtNLM"/>
    </source>
</evidence>
<name>A0A0K8QQL4_9GAMM</name>
<dbReference type="HOGENOM" id="CLU_1842845_0_0_6"/>
<evidence type="ECO:0000313" key="1">
    <source>
        <dbReference type="EMBL" id="GAN44861.1"/>
    </source>
</evidence>